<protein>
    <submittedName>
        <fullName evidence="2">Osmotically-inducible protein OsmY, contains BON domain</fullName>
    </submittedName>
</protein>
<dbReference type="PROSITE" id="PS50914">
    <property type="entry name" value="BON"/>
    <property type="match status" value="3"/>
</dbReference>
<dbReference type="RefSeq" id="WP_090827200.1">
    <property type="nucleotide sequence ID" value="NZ_FOBH01000002.1"/>
</dbReference>
<dbReference type="EMBL" id="FOBH01000002">
    <property type="protein sequence ID" value="SEK62314.1"/>
    <property type="molecule type" value="Genomic_DNA"/>
</dbReference>
<feature type="domain" description="BON" evidence="1">
    <location>
        <begin position="78"/>
        <end position="146"/>
    </location>
</feature>
<dbReference type="OrthoDB" id="8588735at2"/>
<keyword evidence="3" id="KW-1185">Reference proteome</keyword>
<sequence>MRSDSDIKHDVELELRLDHDIDPTDIAVAVKNGIVTLTGYVKAYVDKSLAEIDAKRVAGVRGVANDIEVRLPSSSKRPDPEIARDAITAIQLDVPGSAERIKVIVRDGWVTLEGNVEWDSERKSAERAVQRLRGVTGVTNLIGLLPKAQPTDIKQKIEDAFKRNAEVDAKNIIVVTDGSEVTLRGTVRSWAERQEAERVAWLAPGVTKVVNKITISP</sequence>
<name>A0A1H7IJ08_9PROT</name>
<gene>
    <name evidence="2" type="ORF">SAMN05216387_102187</name>
</gene>
<dbReference type="AlphaFoldDB" id="A0A1H7IJ08"/>
<dbReference type="InterPro" id="IPR051686">
    <property type="entry name" value="Lipoprotein_DolP"/>
</dbReference>
<organism evidence="2 3">
    <name type="scientific">Nitrosovibrio tenuis</name>
    <dbReference type="NCBI Taxonomy" id="1233"/>
    <lineage>
        <taxon>Bacteria</taxon>
        <taxon>Pseudomonadati</taxon>
        <taxon>Pseudomonadota</taxon>
        <taxon>Betaproteobacteria</taxon>
        <taxon>Nitrosomonadales</taxon>
        <taxon>Nitrosomonadaceae</taxon>
        <taxon>Nitrosovibrio</taxon>
    </lineage>
</organism>
<dbReference type="PANTHER" id="PTHR34606:SF15">
    <property type="entry name" value="BON DOMAIN-CONTAINING PROTEIN"/>
    <property type="match status" value="1"/>
</dbReference>
<dbReference type="InterPro" id="IPR007055">
    <property type="entry name" value="BON_dom"/>
</dbReference>
<reference evidence="2 3" key="1">
    <citation type="submission" date="2016-10" db="EMBL/GenBank/DDBJ databases">
        <authorList>
            <person name="de Groot N.N."/>
        </authorList>
    </citation>
    <scope>NUCLEOTIDE SEQUENCE [LARGE SCALE GENOMIC DNA]</scope>
    <source>
        <strain evidence="2 3">Nv1</strain>
    </source>
</reference>
<feature type="domain" description="BON" evidence="1">
    <location>
        <begin position="149"/>
        <end position="217"/>
    </location>
</feature>
<dbReference type="PANTHER" id="PTHR34606">
    <property type="entry name" value="BON DOMAIN-CONTAINING PROTEIN"/>
    <property type="match status" value="1"/>
</dbReference>
<dbReference type="Pfam" id="PF04972">
    <property type="entry name" value="BON"/>
    <property type="match status" value="3"/>
</dbReference>
<feature type="domain" description="BON" evidence="1">
    <location>
        <begin position="3"/>
        <end position="71"/>
    </location>
</feature>
<dbReference type="SMART" id="SM00749">
    <property type="entry name" value="BON"/>
    <property type="match status" value="3"/>
</dbReference>
<dbReference type="Gene3D" id="3.30.1340.30">
    <property type="match status" value="3"/>
</dbReference>
<dbReference type="InterPro" id="IPR014004">
    <property type="entry name" value="Transpt-assoc_nodulatn_dom_bac"/>
</dbReference>
<evidence type="ECO:0000313" key="3">
    <source>
        <dbReference type="Proteomes" id="UP000198620"/>
    </source>
</evidence>
<evidence type="ECO:0000313" key="2">
    <source>
        <dbReference type="EMBL" id="SEK62314.1"/>
    </source>
</evidence>
<evidence type="ECO:0000259" key="1">
    <source>
        <dbReference type="PROSITE" id="PS50914"/>
    </source>
</evidence>
<proteinExistence type="predicted"/>
<dbReference type="Proteomes" id="UP000198620">
    <property type="component" value="Unassembled WGS sequence"/>
</dbReference>
<accession>A0A1H7IJ08</accession>
<dbReference type="STRING" id="1233.SAMN05216387_102187"/>